<gene>
    <name evidence="4" type="ORF">B0H16DRAFT_1569491</name>
</gene>
<dbReference type="GO" id="GO:0008270">
    <property type="term" value="F:zinc ion binding"/>
    <property type="evidence" value="ECO:0007669"/>
    <property type="project" value="InterPro"/>
</dbReference>
<dbReference type="PROSITE" id="PS50048">
    <property type="entry name" value="ZN2_CY6_FUNGAL_2"/>
    <property type="match status" value="1"/>
</dbReference>
<dbReference type="SMART" id="SM00066">
    <property type="entry name" value="GAL4"/>
    <property type="match status" value="1"/>
</dbReference>
<evidence type="ECO:0000313" key="5">
    <source>
        <dbReference type="Proteomes" id="UP001215598"/>
    </source>
</evidence>
<organism evidence="4 5">
    <name type="scientific">Mycena metata</name>
    <dbReference type="NCBI Taxonomy" id="1033252"/>
    <lineage>
        <taxon>Eukaryota</taxon>
        <taxon>Fungi</taxon>
        <taxon>Dikarya</taxon>
        <taxon>Basidiomycota</taxon>
        <taxon>Agaricomycotina</taxon>
        <taxon>Agaricomycetes</taxon>
        <taxon>Agaricomycetidae</taxon>
        <taxon>Agaricales</taxon>
        <taxon>Marasmiineae</taxon>
        <taxon>Mycenaceae</taxon>
        <taxon>Mycena</taxon>
    </lineage>
</organism>
<evidence type="ECO:0000313" key="4">
    <source>
        <dbReference type="EMBL" id="KAJ7738999.1"/>
    </source>
</evidence>
<feature type="domain" description="Zn(2)-C6 fungal-type" evidence="3">
    <location>
        <begin position="23"/>
        <end position="57"/>
    </location>
</feature>
<dbReference type="SUPFAM" id="SSF57701">
    <property type="entry name" value="Zn2/Cys6 DNA-binding domain"/>
    <property type="match status" value="1"/>
</dbReference>
<proteinExistence type="predicted"/>
<name>A0AAD7IAX5_9AGAR</name>
<feature type="compositionally biased region" description="Polar residues" evidence="2">
    <location>
        <begin position="86"/>
        <end position="95"/>
    </location>
</feature>
<comment type="caution">
    <text evidence="4">The sequence shown here is derived from an EMBL/GenBank/DDBJ whole genome shotgun (WGS) entry which is preliminary data.</text>
</comment>
<dbReference type="PANTHER" id="PTHR31668">
    <property type="entry name" value="GLUCOSE TRANSPORT TRANSCRIPTION REGULATOR RGT1-RELATED-RELATED"/>
    <property type="match status" value="1"/>
</dbReference>
<reference evidence="4" key="1">
    <citation type="submission" date="2023-03" db="EMBL/GenBank/DDBJ databases">
        <title>Massive genome expansion in bonnet fungi (Mycena s.s.) driven by repeated elements and novel gene families across ecological guilds.</title>
        <authorList>
            <consortium name="Lawrence Berkeley National Laboratory"/>
            <person name="Harder C.B."/>
            <person name="Miyauchi S."/>
            <person name="Viragh M."/>
            <person name="Kuo A."/>
            <person name="Thoen E."/>
            <person name="Andreopoulos B."/>
            <person name="Lu D."/>
            <person name="Skrede I."/>
            <person name="Drula E."/>
            <person name="Henrissat B."/>
            <person name="Morin E."/>
            <person name="Kohler A."/>
            <person name="Barry K."/>
            <person name="LaButti K."/>
            <person name="Morin E."/>
            <person name="Salamov A."/>
            <person name="Lipzen A."/>
            <person name="Mereny Z."/>
            <person name="Hegedus B."/>
            <person name="Baldrian P."/>
            <person name="Stursova M."/>
            <person name="Weitz H."/>
            <person name="Taylor A."/>
            <person name="Grigoriev I.V."/>
            <person name="Nagy L.G."/>
            <person name="Martin F."/>
            <person name="Kauserud H."/>
        </authorList>
    </citation>
    <scope>NUCLEOTIDE SEQUENCE</scope>
    <source>
        <strain evidence="4">CBHHK182m</strain>
    </source>
</reference>
<dbReference type="InterPro" id="IPR001138">
    <property type="entry name" value="Zn2Cys6_DnaBD"/>
</dbReference>
<keyword evidence="5" id="KW-1185">Reference proteome</keyword>
<feature type="region of interest" description="Disordered" evidence="2">
    <location>
        <begin position="110"/>
        <end position="221"/>
    </location>
</feature>
<evidence type="ECO:0000256" key="1">
    <source>
        <dbReference type="ARBA" id="ARBA00023242"/>
    </source>
</evidence>
<feature type="region of interest" description="Disordered" evidence="2">
    <location>
        <begin position="65"/>
        <end position="97"/>
    </location>
</feature>
<dbReference type="AlphaFoldDB" id="A0AAD7IAX5"/>
<evidence type="ECO:0000259" key="3">
    <source>
        <dbReference type="PROSITE" id="PS50048"/>
    </source>
</evidence>
<accession>A0AAD7IAX5</accession>
<dbReference type="Proteomes" id="UP001215598">
    <property type="component" value="Unassembled WGS sequence"/>
</dbReference>
<dbReference type="PROSITE" id="PS00463">
    <property type="entry name" value="ZN2_CY6_FUNGAL_1"/>
    <property type="match status" value="1"/>
</dbReference>
<sequence>MSTHGTPHAPLQVFTRRTRTVLACTACRSRKIKCARTDETPSAPCDRCIRRGFVCQYVPVAEQPRSPDANIERRRGDLSATPPPTSQQSNSNRTFNPYEGYANVILPAQPPQTPAAPRFLPSPLSLLSNGDNKEPGYEATRSPHRMTYGKDTSMGSGSSLHRYNAPHESGYRPYLSDMNSAMPVPPSGAHNDYYAGRNSQGRLPPRFSSPEPTYFRRPSYP</sequence>
<protein>
    <recommendedName>
        <fullName evidence="3">Zn(2)-C6 fungal-type domain-containing protein</fullName>
    </recommendedName>
</protein>
<dbReference type="InterPro" id="IPR036864">
    <property type="entry name" value="Zn2-C6_fun-type_DNA-bd_sf"/>
</dbReference>
<keyword evidence="1" id="KW-0539">Nucleus</keyword>
<dbReference type="InterPro" id="IPR050797">
    <property type="entry name" value="Carb_Metab_Trans_Reg"/>
</dbReference>
<dbReference type="EMBL" id="JARKIB010000109">
    <property type="protein sequence ID" value="KAJ7738999.1"/>
    <property type="molecule type" value="Genomic_DNA"/>
</dbReference>
<dbReference type="CDD" id="cd00067">
    <property type="entry name" value="GAL4"/>
    <property type="match status" value="1"/>
</dbReference>
<dbReference type="Gene3D" id="4.10.240.10">
    <property type="entry name" value="Zn(2)-C6 fungal-type DNA-binding domain"/>
    <property type="match status" value="1"/>
</dbReference>
<evidence type="ECO:0000256" key="2">
    <source>
        <dbReference type="SAM" id="MobiDB-lite"/>
    </source>
</evidence>
<feature type="compositionally biased region" description="Low complexity" evidence="2">
    <location>
        <begin position="115"/>
        <end position="128"/>
    </location>
</feature>
<dbReference type="Pfam" id="PF00172">
    <property type="entry name" value="Zn_clus"/>
    <property type="match status" value="1"/>
</dbReference>
<dbReference type="GO" id="GO:0000981">
    <property type="term" value="F:DNA-binding transcription factor activity, RNA polymerase II-specific"/>
    <property type="evidence" value="ECO:0007669"/>
    <property type="project" value="InterPro"/>
</dbReference>